<evidence type="ECO:0000313" key="1">
    <source>
        <dbReference type="EMBL" id="KAJ1676065.1"/>
    </source>
</evidence>
<accession>A0ACC1HJ28</accession>
<dbReference type="EMBL" id="JAMZIH010005100">
    <property type="protein sequence ID" value="KAJ1676065.1"/>
    <property type="molecule type" value="Genomic_DNA"/>
</dbReference>
<proteinExistence type="predicted"/>
<gene>
    <name evidence="1" type="ORF">EV182_008949</name>
</gene>
<comment type="caution">
    <text evidence="1">The sequence shown here is derived from an EMBL/GenBank/DDBJ whole genome shotgun (WGS) entry which is preliminary data.</text>
</comment>
<sequence>GHQWKEGEVHDETRPPGIYFDYMIEPISVIITRDEKSLLYFLVRLCAATGGVFVTAGIVYRVLYRLGTYMLIIRPSKPSAMDRGILGEKNSPRVD</sequence>
<reference evidence="1" key="1">
    <citation type="submission" date="2022-06" db="EMBL/GenBank/DDBJ databases">
        <title>Phylogenomic reconstructions and comparative analyses of Kickxellomycotina fungi.</title>
        <authorList>
            <person name="Reynolds N.K."/>
            <person name="Stajich J.E."/>
            <person name="Barry K."/>
            <person name="Grigoriev I.V."/>
            <person name="Crous P."/>
            <person name="Smith M.E."/>
        </authorList>
    </citation>
    <scope>NUCLEOTIDE SEQUENCE</scope>
    <source>
        <strain evidence="1">RSA 2271</strain>
    </source>
</reference>
<organism evidence="1 2">
    <name type="scientific">Spiromyces aspiralis</name>
    <dbReference type="NCBI Taxonomy" id="68401"/>
    <lineage>
        <taxon>Eukaryota</taxon>
        <taxon>Fungi</taxon>
        <taxon>Fungi incertae sedis</taxon>
        <taxon>Zoopagomycota</taxon>
        <taxon>Kickxellomycotina</taxon>
        <taxon>Kickxellomycetes</taxon>
        <taxon>Kickxellales</taxon>
        <taxon>Kickxellaceae</taxon>
        <taxon>Spiromyces</taxon>
    </lineage>
</organism>
<feature type="non-terminal residue" evidence="1">
    <location>
        <position position="1"/>
    </location>
</feature>
<evidence type="ECO:0000313" key="2">
    <source>
        <dbReference type="Proteomes" id="UP001145114"/>
    </source>
</evidence>
<name>A0ACC1HJ28_9FUNG</name>
<dbReference type="Proteomes" id="UP001145114">
    <property type="component" value="Unassembled WGS sequence"/>
</dbReference>
<protein>
    <submittedName>
        <fullName evidence="1">Uncharacterized protein</fullName>
    </submittedName>
</protein>
<keyword evidence="2" id="KW-1185">Reference proteome</keyword>